<feature type="transmembrane region" description="Helical" evidence="8">
    <location>
        <begin position="204"/>
        <end position="225"/>
    </location>
</feature>
<dbReference type="Proteomes" id="UP000031675">
    <property type="component" value="Unassembled WGS sequence"/>
</dbReference>
<evidence type="ECO:0000256" key="7">
    <source>
        <dbReference type="ARBA" id="ARBA00023136"/>
    </source>
</evidence>
<dbReference type="STRING" id="183763.LP52_20995"/>
<keyword evidence="10" id="KW-1185">Reference proteome</keyword>
<evidence type="ECO:0000256" key="1">
    <source>
        <dbReference type="ARBA" id="ARBA00004651"/>
    </source>
</evidence>
<evidence type="ECO:0000313" key="10">
    <source>
        <dbReference type="Proteomes" id="UP000031675"/>
    </source>
</evidence>
<keyword evidence="5 8" id="KW-0812">Transmembrane</keyword>
<gene>
    <name evidence="9" type="ORF">LP52_20995</name>
</gene>
<evidence type="ECO:0000256" key="6">
    <source>
        <dbReference type="ARBA" id="ARBA00022989"/>
    </source>
</evidence>
<feature type="transmembrane region" description="Helical" evidence="8">
    <location>
        <begin position="139"/>
        <end position="167"/>
    </location>
</feature>
<evidence type="ECO:0000256" key="3">
    <source>
        <dbReference type="ARBA" id="ARBA00022448"/>
    </source>
</evidence>
<feature type="transmembrane region" description="Helical" evidence="8">
    <location>
        <begin position="99"/>
        <end position="118"/>
    </location>
</feature>
<evidence type="ECO:0000256" key="2">
    <source>
        <dbReference type="ARBA" id="ARBA00009142"/>
    </source>
</evidence>
<keyword evidence="6 8" id="KW-1133">Transmembrane helix</keyword>
<dbReference type="OrthoDB" id="3782574at2"/>
<dbReference type="InterPro" id="IPR002781">
    <property type="entry name" value="TM_pro_TauE-like"/>
</dbReference>
<sequence length="253" mass="26108">MGPWEALAILLAGIGAGGINAVVGSGTLFTFPVLLAFGFPPVTASISNSIGLAPGALAGTFGYRRELHGQGRRVLRLAAMSCLGALTGGVLLLNLPSEVFESVVPVLIGLACVLIIIQPRIARRVRERKKPRSGRGRPLVPLGVYAAGTYGGYFAAAQGIVLISILGTALDEDVQRINALKNALAATVNVTAAVFYITFGEPSWAAVGLIAAGSVIGGYTGALLGRMLKPFALRGLIVAVGLTAALQLVFERF</sequence>
<evidence type="ECO:0000256" key="8">
    <source>
        <dbReference type="RuleBase" id="RU363041"/>
    </source>
</evidence>
<dbReference type="PANTHER" id="PTHR30269">
    <property type="entry name" value="TRANSMEMBRANE PROTEIN YFCA"/>
    <property type="match status" value="1"/>
</dbReference>
<reference evidence="10" key="1">
    <citation type="journal article" date="2015" name="Chem. Biol.">
        <title>Structure, bioactivity, and resistance mechanism of streptomonomicin, an unusual lasso Peptide from an understudied halophilic actinomycete.</title>
        <authorList>
            <person name="Metelev M."/>
            <person name="Tietz J.I."/>
            <person name="Melby J.O."/>
            <person name="Blair P.M."/>
            <person name="Zhu L."/>
            <person name="Livnat I."/>
            <person name="Severinov K."/>
            <person name="Mitchell D.A."/>
        </authorList>
    </citation>
    <scope>NUCLEOTIDE SEQUENCE [LARGE SCALE GENOMIC DNA]</scope>
    <source>
        <strain evidence="10">YIM 90003</strain>
    </source>
</reference>
<keyword evidence="3" id="KW-0813">Transport</keyword>
<keyword evidence="7 8" id="KW-0472">Membrane</keyword>
<dbReference type="InterPro" id="IPR052017">
    <property type="entry name" value="TSUP"/>
</dbReference>
<evidence type="ECO:0000256" key="5">
    <source>
        <dbReference type="ARBA" id="ARBA00022692"/>
    </source>
</evidence>
<dbReference type="GO" id="GO:0005886">
    <property type="term" value="C:plasma membrane"/>
    <property type="evidence" value="ECO:0007669"/>
    <property type="project" value="UniProtKB-SubCell"/>
</dbReference>
<name>A0A0C2JE65_9ACTN</name>
<protein>
    <recommendedName>
        <fullName evidence="8">Probable membrane transporter protein</fullName>
    </recommendedName>
</protein>
<dbReference type="PANTHER" id="PTHR30269:SF0">
    <property type="entry name" value="MEMBRANE TRANSPORTER PROTEIN YFCA-RELATED"/>
    <property type="match status" value="1"/>
</dbReference>
<evidence type="ECO:0000313" key="9">
    <source>
        <dbReference type="EMBL" id="KIH97190.1"/>
    </source>
</evidence>
<organism evidence="9 10">
    <name type="scientific">Streptomonospora alba</name>
    <dbReference type="NCBI Taxonomy" id="183763"/>
    <lineage>
        <taxon>Bacteria</taxon>
        <taxon>Bacillati</taxon>
        <taxon>Actinomycetota</taxon>
        <taxon>Actinomycetes</taxon>
        <taxon>Streptosporangiales</taxon>
        <taxon>Nocardiopsidaceae</taxon>
        <taxon>Streptomonospora</taxon>
    </lineage>
</organism>
<dbReference type="Pfam" id="PF01925">
    <property type="entry name" value="TauE"/>
    <property type="match status" value="1"/>
</dbReference>
<comment type="caution">
    <text evidence="9">The sequence shown here is derived from an EMBL/GenBank/DDBJ whole genome shotgun (WGS) entry which is preliminary data.</text>
</comment>
<feature type="transmembrane region" description="Helical" evidence="8">
    <location>
        <begin position="231"/>
        <end position="250"/>
    </location>
</feature>
<accession>A0A0C2JE65</accession>
<proteinExistence type="inferred from homology"/>
<comment type="subcellular location">
    <subcellularLocation>
        <location evidence="1 8">Cell membrane</location>
        <topology evidence="1 8">Multi-pass membrane protein</topology>
    </subcellularLocation>
</comment>
<dbReference type="RefSeq" id="WP_040276068.1">
    <property type="nucleotide sequence ID" value="NZ_JROO01000042.1"/>
</dbReference>
<feature type="transmembrane region" description="Helical" evidence="8">
    <location>
        <begin position="74"/>
        <end position="93"/>
    </location>
</feature>
<feature type="transmembrane region" description="Helical" evidence="8">
    <location>
        <begin position="31"/>
        <end position="53"/>
    </location>
</feature>
<dbReference type="EMBL" id="JROO01000042">
    <property type="protein sequence ID" value="KIH97190.1"/>
    <property type="molecule type" value="Genomic_DNA"/>
</dbReference>
<comment type="similarity">
    <text evidence="2 8">Belongs to the 4-toluene sulfonate uptake permease (TSUP) (TC 2.A.102) family.</text>
</comment>
<dbReference type="AlphaFoldDB" id="A0A0C2JE65"/>
<keyword evidence="4 8" id="KW-1003">Cell membrane</keyword>
<evidence type="ECO:0000256" key="4">
    <source>
        <dbReference type="ARBA" id="ARBA00022475"/>
    </source>
</evidence>